<evidence type="ECO:0000313" key="2">
    <source>
        <dbReference type="Proteomes" id="UP001159659"/>
    </source>
</evidence>
<evidence type="ECO:0000313" key="1">
    <source>
        <dbReference type="EMBL" id="CAI5704141.1"/>
    </source>
</evidence>
<accession>A0AAV0SN58</accession>
<reference evidence="1" key="1">
    <citation type="submission" date="2022-12" db="EMBL/GenBank/DDBJ databases">
        <authorList>
            <person name="Webb A."/>
        </authorList>
    </citation>
    <scope>NUCLEOTIDE SEQUENCE</scope>
    <source>
        <strain evidence="1">Pf2</strain>
    </source>
</reference>
<name>A0AAV0SN58_9STRA</name>
<protein>
    <submittedName>
        <fullName evidence="1">Uncharacterized protein</fullName>
    </submittedName>
</protein>
<organism evidence="1 2">
    <name type="scientific">Peronospora farinosa</name>
    <dbReference type="NCBI Taxonomy" id="134698"/>
    <lineage>
        <taxon>Eukaryota</taxon>
        <taxon>Sar</taxon>
        <taxon>Stramenopiles</taxon>
        <taxon>Oomycota</taxon>
        <taxon>Peronosporomycetes</taxon>
        <taxon>Peronosporales</taxon>
        <taxon>Peronosporaceae</taxon>
        <taxon>Peronospora</taxon>
    </lineage>
</organism>
<comment type="caution">
    <text evidence="1">The sequence shown here is derived from an EMBL/GenBank/DDBJ whole genome shotgun (WGS) entry which is preliminary data.</text>
</comment>
<proteinExistence type="predicted"/>
<gene>
    <name evidence="1" type="ORF">PFR002_LOCUS35</name>
</gene>
<dbReference type="EMBL" id="CANTFK010000006">
    <property type="protein sequence ID" value="CAI5704141.1"/>
    <property type="molecule type" value="Genomic_DNA"/>
</dbReference>
<dbReference type="Proteomes" id="UP001159659">
    <property type="component" value="Unassembled WGS sequence"/>
</dbReference>
<sequence length="183" mass="20370">MLRFARVGPAEVVSNTAELFWLCWECFGVGSVVWAKAYLPIIALTSLRNSHSLGGLNIHGEIVHKTQECGENVSIRSSRGYESVANLAVREEKDPSANDSKAQLYRLIVLSKISATFTTLFDKTAALNIYCVYKTSTSYINGLFSFVGQLVIKRVFNVEHAFVRKCLFLYGVVSQIVIIAIIR</sequence>
<dbReference type="AlphaFoldDB" id="A0AAV0SN58"/>